<gene>
    <name evidence="2" type="ORF">SVUK_LOCUS15774</name>
</gene>
<name>A0A3P7JBQ8_STRVU</name>
<feature type="region of interest" description="Disordered" evidence="1">
    <location>
        <begin position="111"/>
        <end position="139"/>
    </location>
</feature>
<dbReference type="EMBL" id="UYYB01109993">
    <property type="protein sequence ID" value="VDM80776.1"/>
    <property type="molecule type" value="Genomic_DNA"/>
</dbReference>
<evidence type="ECO:0000313" key="2">
    <source>
        <dbReference type="EMBL" id="VDM80776.1"/>
    </source>
</evidence>
<evidence type="ECO:0000256" key="1">
    <source>
        <dbReference type="SAM" id="MobiDB-lite"/>
    </source>
</evidence>
<evidence type="ECO:0000313" key="3">
    <source>
        <dbReference type="Proteomes" id="UP000270094"/>
    </source>
</evidence>
<keyword evidence="3" id="KW-1185">Reference proteome</keyword>
<protein>
    <submittedName>
        <fullName evidence="2">Uncharacterized protein</fullName>
    </submittedName>
</protein>
<sequence length="139" mass="15821">MNKQNKADTTSKERELVSFLYPQTEPQFALHENDDYSITLLQHFLQRRQHLIDSHAKFVAKAFLYPDLSCSIHYWLMACVEYGTPPNDPMISQICSTAEMEPLAATVLSKFSSGNPSIRDDPAKRAVHPKQQAQQQQVA</sequence>
<dbReference type="AlphaFoldDB" id="A0A3P7JBQ8"/>
<dbReference type="Proteomes" id="UP000270094">
    <property type="component" value="Unassembled WGS sequence"/>
</dbReference>
<dbReference type="OrthoDB" id="5873260at2759"/>
<accession>A0A3P7JBQ8</accession>
<proteinExistence type="predicted"/>
<organism evidence="2 3">
    <name type="scientific">Strongylus vulgaris</name>
    <name type="common">Blood worm</name>
    <dbReference type="NCBI Taxonomy" id="40348"/>
    <lineage>
        <taxon>Eukaryota</taxon>
        <taxon>Metazoa</taxon>
        <taxon>Ecdysozoa</taxon>
        <taxon>Nematoda</taxon>
        <taxon>Chromadorea</taxon>
        <taxon>Rhabditida</taxon>
        <taxon>Rhabditina</taxon>
        <taxon>Rhabditomorpha</taxon>
        <taxon>Strongyloidea</taxon>
        <taxon>Strongylidae</taxon>
        <taxon>Strongylus</taxon>
    </lineage>
</organism>
<reference evidence="2 3" key="1">
    <citation type="submission" date="2018-11" db="EMBL/GenBank/DDBJ databases">
        <authorList>
            <consortium name="Pathogen Informatics"/>
        </authorList>
    </citation>
    <scope>NUCLEOTIDE SEQUENCE [LARGE SCALE GENOMIC DNA]</scope>
</reference>